<sequence>MSQSQPQIPEVGDEFPTAENFKEVAQQGAKAAGFAFSISSSKMSGGGKGGHTPFITLQCTMGAALNENTRTWVVTSSKSVYNHELLIPSQIYCLSQHRYLNTEQKELVHIMLKSGASTRSIADAIHWKQGTVYTKDIINECDRIKNALNEGTNHDTTMRLIKMLEERQYILRHLLTKDGHMLNLFFTHIEAARQVAICPEVLIIDATYKTNLYKLPLINAVGISNIGNAKALNTYQIAMAWVANEQEPTYEWFLLTLKETIYDIFFCSPEVFVSDRALALRKAADKVFPEAKKMICIWHMLAQNLRTTCRKFFDSDEEYNELLLAVQKVAYAEEMNEVEKAFKEVSQATMKSRDPEYIQNYLEEWKKDAECWMHVFTKNYPYMGTQSTQRAEGSHSTLKKAIEASSGLEQVFLHIDRAFRQCQLQTNGALGSNIVSADPFIRNDKRFELLLGKISRWAIDRIKKEVCEIDENKNVNDSPCNCSLRLNYKLLCRHIIPPTGPVLLNLVHKRWHLKHDSVPSIPLSLSIDMTISKVLYKLEEKYEHLNDSGSKATFLHKLEALVTEEIPVPKAPLHNVSTLPKRCPQSTKRNPLLSEHQEKTKLVEVLQQSQQPLFYDQIPIFMHEYIKKVVNVDGDGNCGYRAVAVSLGRNENKWPNIRKELFEELNKNEPFYRSLFLANDDYDMILKEISWESGPCTFDHWMKMPQMGDVIANAYKRPLYFFSLQISLTFLPYHHPLNRNEALAIAFVNQNHYVAMVLKPGAPVPPIVNRWTQFPTLAAARWKLLIQDRIAQFLLVSGSTSKTDTE</sequence>
<protein>
    <submittedName>
        <fullName evidence="1">13514_t:CDS:1</fullName>
    </submittedName>
</protein>
<keyword evidence="2" id="KW-1185">Reference proteome</keyword>
<evidence type="ECO:0000313" key="2">
    <source>
        <dbReference type="Proteomes" id="UP000789702"/>
    </source>
</evidence>
<dbReference type="EMBL" id="CAJVPU010017788">
    <property type="protein sequence ID" value="CAG8661729.1"/>
    <property type="molecule type" value="Genomic_DNA"/>
</dbReference>
<dbReference type="Proteomes" id="UP000789702">
    <property type="component" value="Unassembled WGS sequence"/>
</dbReference>
<accession>A0ACA9NJM9</accession>
<evidence type="ECO:0000313" key="1">
    <source>
        <dbReference type="EMBL" id="CAG8661729.1"/>
    </source>
</evidence>
<reference evidence="1" key="1">
    <citation type="submission" date="2021-06" db="EMBL/GenBank/DDBJ databases">
        <authorList>
            <person name="Kallberg Y."/>
            <person name="Tangrot J."/>
            <person name="Rosling A."/>
        </authorList>
    </citation>
    <scope>NUCLEOTIDE SEQUENCE</scope>
    <source>
        <strain evidence="1">IL203A</strain>
    </source>
</reference>
<name>A0ACA9NJM9_9GLOM</name>
<feature type="non-terminal residue" evidence="1">
    <location>
        <position position="806"/>
    </location>
</feature>
<organism evidence="1 2">
    <name type="scientific">Dentiscutata heterogama</name>
    <dbReference type="NCBI Taxonomy" id="1316150"/>
    <lineage>
        <taxon>Eukaryota</taxon>
        <taxon>Fungi</taxon>
        <taxon>Fungi incertae sedis</taxon>
        <taxon>Mucoromycota</taxon>
        <taxon>Glomeromycotina</taxon>
        <taxon>Glomeromycetes</taxon>
        <taxon>Diversisporales</taxon>
        <taxon>Gigasporaceae</taxon>
        <taxon>Dentiscutata</taxon>
    </lineage>
</organism>
<proteinExistence type="predicted"/>
<gene>
    <name evidence="1" type="ORF">DHETER_LOCUS9782</name>
</gene>
<comment type="caution">
    <text evidence="1">The sequence shown here is derived from an EMBL/GenBank/DDBJ whole genome shotgun (WGS) entry which is preliminary data.</text>
</comment>